<feature type="compositionally biased region" description="Polar residues" evidence="1">
    <location>
        <begin position="31"/>
        <end position="44"/>
    </location>
</feature>
<evidence type="ECO:0000256" key="2">
    <source>
        <dbReference type="SAM" id="Phobius"/>
    </source>
</evidence>
<evidence type="ECO:0000256" key="3">
    <source>
        <dbReference type="SAM" id="SignalP"/>
    </source>
</evidence>
<evidence type="ECO:0000256" key="1">
    <source>
        <dbReference type="SAM" id="MobiDB-lite"/>
    </source>
</evidence>
<gene>
    <name evidence="4" type="ORF">CDO52_26275</name>
</gene>
<accession>A0A223SCL0</accession>
<organism evidence="4 5">
    <name type="scientific">Nocardiopsis gilva YIM 90087</name>
    <dbReference type="NCBI Taxonomy" id="1235441"/>
    <lineage>
        <taxon>Bacteria</taxon>
        <taxon>Bacillati</taxon>
        <taxon>Actinomycetota</taxon>
        <taxon>Actinomycetes</taxon>
        <taxon>Streptosporangiales</taxon>
        <taxon>Nocardiopsidaceae</taxon>
        <taxon>Nocardiopsis</taxon>
    </lineage>
</organism>
<evidence type="ECO:0000313" key="5">
    <source>
        <dbReference type="Proteomes" id="UP000215005"/>
    </source>
</evidence>
<reference evidence="4 5" key="1">
    <citation type="submission" date="2017-08" db="EMBL/GenBank/DDBJ databases">
        <title>The complete genome sequence of Nocardiopsis gilva YIM 90087.</title>
        <authorList>
            <person name="Yin M."/>
            <person name="Tang S."/>
        </authorList>
    </citation>
    <scope>NUCLEOTIDE SEQUENCE [LARGE SCALE GENOMIC DNA]</scope>
    <source>
        <strain evidence="4 5">YIM 90087</strain>
    </source>
</reference>
<name>A0A223SCL0_9ACTN</name>
<dbReference type="Proteomes" id="UP000215005">
    <property type="component" value="Chromosome"/>
</dbReference>
<keyword evidence="2" id="KW-0472">Membrane</keyword>
<keyword evidence="3" id="KW-0732">Signal</keyword>
<dbReference type="KEGG" id="ngv:CDO52_26275"/>
<sequence length="158" mass="16505">MAVVLLFAVVFHMLCAAGHPAMAAEKMSVTSPSPTAAGVSSTPSPIADRAPDQAHELAEPSVLIAKMAAETDVSGVTILGAHSAGETHECTSATDGGTDQRGAAPSLLSLLLAVGFAVLVVLWASSPPPGQYWITRREHRSRRRNAALLLLTLCIWRV</sequence>
<feature type="transmembrane region" description="Helical" evidence="2">
    <location>
        <begin position="107"/>
        <end position="134"/>
    </location>
</feature>
<feature type="signal peptide" evidence="3">
    <location>
        <begin position="1"/>
        <end position="23"/>
    </location>
</feature>
<protein>
    <submittedName>
        <fullName evidence="4">Uncharacterized protein</fullName>
    </submittedName>
</protein>
<dbReference type="AlphaFoldDB" id="A0A223SCL0"/>
<dbReference type="EMBL" id="CP022753">
    <property type="protein sequence ID" value="ASU85840.1"/>
    <property type="molecule type" value="Genomic_DNA"/>
</dbReference>
<feature type="chain" id="PRO_5011235449" evidence="3">
    <location>
        <begin position="24"/>
        <end position="158"/>
    </location>
</feature>
<keyword evidence="5" id="KW-1185">Reference proteome</keyword>
<evidence type="ECO:0000313" key="4">
    <source>
        <dbReference type="EMBL" id="ASU85840.1"/>
    </source>
</evidence>
<keyword evidence="2" id="KW-1133">Transmembrane helix</keyword>
<proteinExistence type="predicted"/>
<keyword evidence="2" id="KW-0812">Transmembrane</keyword>
<feature type="region of interest" description="Disordered" evidence="1">
    <location>
        <begin position="31"/>
        <end position="52"/>
    </location>
</feature>